<dbReference type="InterPro" id="IPR001478">
    <property type="entry name" value="PDZ"/>
</dbReference>
<accession>A0AA39LMU1</accession>
<dbReference type="InterPro" id="IPR036034">
    <property type="entry name" value="PDZ_sf"/>
</dbReference>
<feature type="domain" description="PDZ" evidence="2">
    <location>
        <begin position="115"/>
        <end position="170"/>
    </location>
</feature>
<evidence type="ECO:0000313" key="3">
    <source>
        <dbReference type="EMBL" id="KAK0402890.1"/>
    </source>
</evidence>
<keyword evidence="4" id="KW-1185">Reference proteome</keyword>
<proteinExistence type="predicted"/>
<evidence type="ECO:0000313" key="4">
    <source>
        <dbReference type="Proteomes" id="UP001175271"/>
    </source>
</evidence>
<feature type="compositionally biased region" description="Polar residues" evidence="1">
    <location>
        <begin position="288"/>
        <end position="308"/>
    </location>
</feature>
<dbReference type="Gene3D" id="2.30.42.10">
    <property type="match status" value="1"/>
</dbReference>
<dbReference type="PANTHER" id="PTHR31327">
    <property type="entry name" value="SPERM MEIOSIS PDZ DOMAIN CONTAINING PROTEINS-RELATED"/>
    <property type="match status" value="1"/>
</dbReference>
<comment type="caution">
    <text evidence="3">The sequence shown here is derived from an EMBL/GenBank/DDBJ whole genome shotgun (WGS) entry which is preliminary data.</text>
</comment>
<dbReference type="EMBL" id="JAUCMV010000004">
    <property type="protein sequence ID" value="KAK0402890.1"/>
    <property type="molecule type" value="Genomic_DNA"/>
</dbReference>
<dbReference type="SUPFAM" id="SSF50156">
    <property type="entry name" value="PDZ domain-like"/>
    <property type="match status" value="2"/>
</dbReference>
<dbReference type="PROSITE" id="PS50106">
    <property type="entry name" value="PDZ"/>
    <property type="match status" value="1"/>
</dbReference>
<dbReference type="AlphaFoldDB" id="A0AA39LMU1"/>
<dbReference type="PANTHER" id="PTHR31327:SF5">
    <property type="entry name" value="PDZ DOMAIN-CONTAINING PROTEIN"/>
    <property type="match status" value="1"/>
</dbReference>
<name>A0AA39LMU1_9BILA</name>
<dbReference type="InterPro" id="IPR040264">
    <property type="entry name" value="T15H9.4-like"/>
</dbReference>
<gene>
    <name evidence="3" type="ORF">QR680_016598</name>
</gene>
<reference evidence="3" key="1">
    <citation type="submission" date="2023-06" db="EMBL/GenBank/DDBJ databases">
        <title>Genomic analysis of the entomopathogenic nematode Steinernema hermaphroditum.</title>
        <authorList>
            <person name="Schwarz E.M."/>
            <person name="Heppert J.K."/>
            <person name="Baniya A."/>
            <person name="Schwartz H.T."/>
            <person name="Tan C.-H."/>
            <person name="Antoshechkin I."/>
            <person name="Sternberg P.W."/>
            <person name="Goodrich-Blair H."/>
            <person name="Dillman A.R."/>
        </authorList>
    </citation>
    <scope>NUCLEOTIDE SEQUENCE</scope>
    <source>
        <strain evidence="3">PS9179</strain>
        <tissue evidence="3">Whole animal</tissue>
    </source>
</reference>
<feature type="region of interest" description="Disordered" evidence="1">
    <location>
        <begin position="288"/>
        <end position="331"/>
    </location>
</feature>
<dbReference type="SMART" id="SM00228">
    <property type="entry name" value="PDZ"/>
    <property type="match status" value="2"/>
</dbReference>
<evidence type="ECO:0000259" key="2">
    <source>
        <dbReference type="PROSITE" id="PS50106"/>
    </source>
</evidence>
<sequence>MAASKPCTSPTPAPPGDMVESVLSLEMKAPFTIGLMLSTDNPPKITKLLPSSSFLGKLFAGDIILCVNEQKIANIGDFFKYCKPGKVSVRFKRDEYCTTNIKTLPKPKPDIESFEFQMMWRTGGMPIGILVYQDAEKRVIVSMVENGTVASQSVRAGDILTKVNDVPVKDKEIAKKLILDSVNTQRRVKMTIERSVCSTPSSILDPKSEVRGELKSELKLEPKSEMKPEPKSEVKSEVKAEIKVVPQVPKLPNFDLPLPADVLAIMDTNVDFHRKPYTMPAIIKRNVPGSQVASGSGTKLSISNSPSEENALEYDPSEKPLKVTPKRVGSA</sequence>
<evidence type="ECO:0000256" key="1">
    <source>
        <dbReference type="SAM" id="MobiDB-lite"/>
    </source>
</evidence>
<dbReference type="Proteomes" id="UP001175271">
    <property type="component" value="Unassembled WGS sequence"/>
</dbReference>
<organism evidence="3 4">
    <name type="scientific">Steinernema hermaphroditum</name>
    <dbReference type="NCBI Taxonomy" id="289476"/>
    <lineage>
        <taxon>Eukaryota</taxon>
        <taxon>Metazoa</taxon>
        <taxon>Ecdysozoa</taxon>
        <taxon>Nematoda</taxon>
        <taxon>Chromadorea</taxon>
        <taxon>Rhabditida</taxon>
        <taxon>Tylenchina</taxon>
        <taxon>Panagrolaimomorpha</taxon>
        <taxon>Strongyloidoidea</taxon>
        <taxon>Steinernematidae</taxon>
        <taxon>Steinernema</taxon>
    </lineage>
</organism>
<protein>
    <recommendedName>
        <fullName evidence="2">PDZ domain-containing protein</fullName>
    </recommendedName>
</protein>